<evidence type="ECO:0000256" key="4">
    <source>
        <dbReference type="ARBA" id="ARBA00022679"/>
    </source>
</evidence>
<comment type="similarity">
    <text evidence="2 8">Belongs to the methyltransferase superfamily.</text>
</comment>
<dbReference type="PANTHER" id="PTHR10108">
    <property type="entry name" value="SAM-DEPENDENT METHYLTRANSFERASE"/>
    <property type="match status" value="1"/>
</dbReference>
<reference evidence="9 10" key="1">
    <citation type="journal article" date="2020" name="Mol. Plant">
        <title>The Chromosome-Based Rubber Tree Genome Provides New Insights into Spurge Genome Evolution and Rubber Biosynthesis.</title>
        <authorList>
            <person name="Liu J."/>
            <person name="Shi C."/>
            <person name="Shi C.C."/>
            <person name="Li W."/>
            <person name="Zhang Q.J."/>
            <person name="Zhang Y."/>
            <person name="Li K."/>
            <person name="Lu H.F."/>
            <person name="Shi C."/>
            <person name="Zhu S.T."/>
            <person name="Xiao Z.Y."/>
            <person name="Nan H."/>
            <person name="Yue Y."/>
            <person name="Zhu X.G."/>
            <person name="Wu Y."/>
            <person name="Hong X.N."/>
            <person name="Fan G.Y."/>
            <person name="Tong Y."/>
            <person name="Zhang D."/>
            <person name="Mao C.L."/>
            <person name="Liu Y.L."/>
            <person name="Hao S.J."/>
            <person name="Liu W.Q."/>
            <person name="Lv M.Q."/>
            <person name="Zhang H.B."/>
            <person name="Liu Y."/>
            <person name="Hu-Tang G.R."/>
            <person name="Wang J.P."/>
            <person name="Wang J.H."/>
            <person name="Sun Y.H."/>
            <person name="Ni S.B."/>
            <person name="Chen W.B."/>
            <person name="Zhang X.C."/>
            <person name="Jiao Y.N."/>
            <person name="Eichler E.E."/>
            <person name="Li G.H."/>
            <person name="Liu X."/>
            <person name="Gao L.Z."/>
        </authorList>
    </citation>
    <scope>NUCLEOTIDE SEQUENCE [LARGE SCALE GENOMIC DNA]</scope>
    <source>
        <strain evidence="10">cv. GT1</strain>
        <tissue evidence="9">Leaf</tissue>
    </source>
</reference>
<dbReference type="GO" id="GO:0005802">
    <property type="term" value="C:trans-Golgi network"/>
    <property type="evidence" value="ECO:0007669"/>
    <property type="project" value="TreeGrafter"/>
</dbReference>
<dbReference type="EMBL" id="JAAGAX010000002">
    <property type="protein sequence ID" value="KAF2322230.1"/>
    <property type="molecule type" value="Genomic_DNA"/>
</dbReference>
<dbReference type="Gene3D" id="3.40.50.150">
    <property type="entry name" value="Vaccinia Virus protein VP39"/>
    <property type="match status" value="1"/>
</dbReference>
<dbReference type="InterPro" id="IPR029063">
    <property type="entry name" value="SAM-dependent_MTases_sf"/>
</dbReference>
<dbReference type="EC" id="2.1.1.-" evidence="8"/>
<evidence type="ECO:0000256" key="6">
    <source>
        <dbReference type="ARBA" id="ARBA00023180"/>
    </source>
</evidence>
<name>A0A6A6N9A7_HEVBR</name>
<dbReference type="AlphaFoldDB" id="A0A6A6N9A7"/>
<accession>A0A6A6N9A7</accession>
<evidence type="ECO:0000256" key="5">
    <source>
        <dbReference type="ARBA" id="ARBA00022968"/>
    </source>
</evidence>
<dbReference type="GO" id="GO:0032259">
    <property type="term" value="P:methylation"/>
    <property type="evidence" value="ECO:0007669"/>
    <property type="project" value="UniProtKB-KW"/>
</dbReference>
<dbReference type="SUPFAM" id="SSF53335">
    <property type="entry name" value="S-adenosyl-L-methionine-dependent methyltransferases"/>
    <property type="match status" value="2"/>
</dbReference>
<dbReference type="PANTHER" id="PTHR10108:SF968">
    <property type="entry name" value="METHYLTRANSFERASE PMT19-RELATED"/>
    <property type="match status" value="1"/>
</dbReference>
<organism evidence="9 10">
    <name type="scientific">Hevea brasiliensis</name>
    <name type="common">Para rubber tree</name>
    <name type="synonym">Siphonia brasiliensis</name>
    <dbReference type="NCBI Taxonomy" id="3981"/>
    <lineage>
        <taxon>Eukaryota</taxon>
        <taxon>Viridiplantae</taxon>
        <taxon>Streptophyta</taxon>
        <taxon>Embryophyta</taxon>
        <taxon>Tracheophyta</taxon>
        <taxon>Spermatophyta</taxon>
        <taxon>Magnoliopsida</taxon>
        <taxon>eudicotyledons</taxon>
        <taxon>Gunneridae</taxon>
        <taxon>Pentapetalae</taxon>
        <taxon>rosids</taxon>
        <taxon>fabids</taxon>
        <taxon>Malpighiales</taxon>
        <taxon>Euphorbiaceae</taxon>
        <taxon>Crotonoideae</taxon>
        <taxon>Micrandreae</taxon>
        <taxon>Hevea</taxon>
    </lineage>
</organism>
<dbReference type="Pfam" id="PF03141">
    <property type="entry name" value="Methyltransf_29"/>
    <property type="match status" value="3"/>
</dbReference>
<proteinExistence type="inferred from homology"/>
<dbReference type="GO" id="GO:0008168">
    <property type="term" value="F:methyltransferase activity"/>
    <property type="evidence" value="ECO:0007669"/>
    <property type="project" value="UniProtKB-UniRule"/>
</dbReference>
<dbReference type="GO" id="GO:0016020">
    <property type="term" value="C:membrane"/>
    <property type="evidence" value="ECO:0007669"/>
    <property type="project" value="UniProtKB-SubCell"/>
</dbReference>
<keyword evidence="5 8" id="KW-0812">Transmembrane</keyword>
<evidence type="ECO:0000313" key="9">
    <source>
        <dbReference type="EMBL" id="KAF2322230.1"/>
    </source>
</evidence>
<keyword evidence="5 8" id="KW-0735">Signal-anchor</keyword>
<dbReference type="GO" id="GO:0005768">
    <property type="term" value="C:endosome"/>
    <property type="evidence" value="ECO:0007669"/>
    <property type="project" value="TreeGrafter"/>
</dbReference>
<gene>
    <name evidence="9" type="ORF">GH714_008909</name>
</gene>
<evidence type="ECO:0000256" key="8">
    <source>
        <dbReference type="RuleBase" id="RU366043"/>
    </source>
</evidence>
<keyword evidence="4 8" id="KW-0808">Transferase</keyword>
<dbReference type="Proteomes" id="UP000467840">
    <property type="component" value="Chromosome 11"/>
</dbReference>
<comment type="caution">
    <text evidence="9">The sequence shown here is derived from an EMBL/GenBank/DDBJ whole genome shotgun (WGS) entry which is preliminary data.</text>
</comment>
<keyword evidence="6 8" id="KW-0325">Glycoprotein</keyword>
<evidence type="ECO:0000256" key="1">
    <source>
        <dbReference type="ARBA" id="ARBA00004606"/>
    </source>
</evidence>
<evidence type="ECO:0000313" key="10">
    <source>
        <dbReference type="Proteomes" id="UP000467840"/>
    </source>
</evidence>
<comment type="subcellular location">
    <subcellularLocation>
        <location evidence="7">Endomembrane system</location>
        <topology evidence="7">Single-pass membrane protein</topology>
    </subcellularLocation>
    <subcellularLocation>
        <location evidence="1 8">Membrane</location>
        <topology evidence="1 8">Single-pass type II membrane protein</topology>
    </subcellularLocation>
</comment>
<evidence type="ECO:0000256" key="7">
    <source>
        <dbReference type="ARBA" id="ARBA00037847"/>
    </source>
</evidence>
<evidence type="ECO:0000256" key="2">
    <source>
        <dbReference type="ARBA" id="ARBA00008361"/>
    </source>
</evidence>
<protein>
    <recommendedName>
        <fullName evidence="8">Methyltransferase</fullName>
        <ecNumber evidence="8">2.1.1.-</ecNumber>
    </recommendedName>
</protein>
<keyword evidence="3 8" id="KW-0489">Methyltransferase</keyword>
<dbReference type="InterPro" id="IPR004159">
    <property type="entry name" value="Put_SAM_MeTrfase"/>
</dbReference>
<sequence length="499" mass="58250">MLFSTDKFFHRERHCQEHNKKPRCLVPKPVGYKKPFPWPKSRDYAWFKNVPFKKLTEFKKSQNWVRLEGDLLIFPGVGLRLRREWRFMLRRLHVASFGAFLMDYNILTMSIAPIDQHQAQVQFALERGLPAMLGILSTIGCHSHQDHLIWLTVLDAWCNGLIMVLLLNSLNLVSVTITFCSDGLYLIEIDRVLRPGGYWVLSGPPISWKVRSKKWETQPQVMEKEQNRLEDLARRLCWKKVAERGHIAVWRKPTNHLNCIKMSRTWKSPRFCIKSDPDAGWYKKMEPCITPLPNVTDIHDISGGALLKWPKRLSAAPPRLRSEGISVRAYDKDNQLWQRRVGYYEKILKSLPEGRYRNIMDMNAGIGGFAAALIKYPVWVMNVIPFDAKKNNLSIVYERGLIGTYMNWCEAFDTYPRTYDLIHAYGVFSMYMNKCDILDILLEMYRILRPEGAVIIRDHVDIIVKLHGITDRIRWHSKVLHSENGPLHPEKILLIDNSK</sequence>
<keyword evidence="10" id="KW-1185">Reference proteome</keyword>
<evidence type="ECO:0000256" key="3">
    <source>
        <dbReference type="ARBA" id="ARBA00022603"/>
    </source>
</evidence>